<dbReference type="GO" id="GO:0016491">
    <property type="term" value="F:oxidoreductase activity"/>
    <property type="evidence" value="ECO:0007669"/>
    <property type="project" value="UniProtKB-KW"/>
</dbReference>
<gene>
    <name evidence="3" type="ORF">BAR1_15755</name>
</gene>
<dbReference type="InterPro" id="IPR006076">
    <property type="entry name" value="FAD-dep_OxRdtase"/>
</dbReference>
<dbReference type="PANTHER" id="PTHR13847">
    <property type="entry name" value="SARCOSINE DEHYDROGENASE-RELATED"/>
    <property type="match status" value="1"/>
</dbReference>
<evidence type="ECO:0000313" key="3">
    <source>
        <dbReference type="EMBL" id="AXX99258.1"/>
    </source>
</evidence>
<dbReference type="OrthoDB" id="7818064at2"/>
<evidence type="ECO:0000259" key="2">
    <source>
        <dbReference type="Pfam" id="PF01266"/>
    </source>
</evidence>
<dbReference type="Proteomes" id="UP000261704">
    <property type="component" value="Chromosome"/>
</dbReference>
<dbReference type="AlphaFoldDB" id="A0A347UK80"/>
<dbReference type="SUPFAM" id="SSF54373">
    <property type="entry name" value="FAD-linked reductases, C-terminal domain"/>
    <property type="match status" value="1"/>
</dbReference>
<sequence>MAMVDVTVIGAGIFGLSVAYACARRGAKVRLFDDTGIGAGSSGGLVGALAPHVPERWDEKKEFQYQSLVMAKAHWREVDRLSGAASGYGQVGRLSPIVSARVLELSYERQEEARELWRGVAEWRVVERSAYGAWAPDSPTGYLVHDTLSARMQPRGAAGSLAGAIKALGGEIVVGEPEFKGAVVWATGYRGLLALCDEFGVEIGNGVKGQSALLRYDAGDVPQLFNDGIYVVPHQDGTVAVGSTSERYFDEPQAVDGLLDDVLARVFDAFPVLQGAEVLERWAGVRPRGRKLAPILGAYPGRDGHFIANGGFKIGFGMAPKVGEVMADLILDGNAGGIPAGFTVAANLP</sequence>
<dbReference type="SUPFAM" id="SSF51905">
    <property type="entry name" value="FAD/NAD(P)-binding domain"/>
    <property type="match status" value="1"/>
</dbReference>
<dbReference type="Gene3D" id="3.50.50.60">
    <property type="entry name" value="FAD/NAD(P)-binding domain"/>
    <property type="match status" value="1"/>
</dbReference>
<protein>
    <submittedName>
        <fullName evidence="3">FAD-binding oxidoreductase</fullName>
    </submittedName>
</protein>
<evidence type="ECO:0000313" key="4">
    <source>
        <dbReference type="Proteomes" id="UP000261704"/>
    </source>
</evidence>
<keyword evidence="1" id="KW-0560">Oxidoreductase</keyword>
<feature type="domain" description="FAD dependent oxidoreductase" evidence="2">
    <location>
        <begin position="5"/>
        <end position="329"/>
    </location>
</feature>
<organism evidence="3 4">
    <name type="scientific">Profundibacter amoris</name>
    <dbReference type="NCBI Taxonomy" id="2171755"/>
    <lineage>
        <taxon>Bacteria</taxon>
        <taxon>Pseudomonadati</taxon>
        <taxon>Pseudomonadota</taxon>
        <taxon>Alphaproteobacteria</taxon>
        <taxon>Rhodobacterales</taxon>
        <taxon>Paracoccaceae</taxon>
        <taxon>Profundibacter</taxon>
    </lineage>
</organism>
<dbReference type="KEGG" id="pamo:BAR1_15755"/>
<dbReference type="EMBL" id="CP032125">
    <property type="protein sequence ID" value="AXX99258.1"/>
    <property type="molecule type" value="Genomic_DNA"/>
</dbReference>
<dbReference type="GO" id="GO:0005737">
    <property type="term" value="C:cytoplasm"/>
    <property type="evidence" value="ECO:0007669"/>
    <property type="project" value="TreeGrafter"/>
</dbReference>
<reference evidence="3 4" key="1">
    <citation type="submission" date="2018-09" db="EMBL/GenBank/DDBJ databases">
        <title>Profundibacter amoris BAR1 gen. nov., sp. nov., a new member of the Roseobacter clade isolated at Lokis Castle Vent Field on the Arctic Mid-Oceanic Ridge.</title>
        <authorList>
            <person name="Le Moine Bauer S."/>
            <person name="Sjoeberg A.G."/>
            <person name="L'Haridon S."/>
            <person name="Stokke R."/>
            <person name="Roalkvam I."/>
            <person name="Steen I.H."/>
            <person name="Dahle H."/>
        </authorList>
    </citation>
    <scope>NUCLEOTIDE SEQUENCE [LARGE SCALE GENOMIC DNA]</scope>
    <source>
        <strain evidence="3 4">BAR1</strain>
    </source>
</reference>
<dbReference type="InterPro" id="IPR036188">
    <property type="entry name" value="FAD/NAD-bd_sf"/>
</dbReference>
<dbReference type="Gene3D" id="3.30.9.10">
    <property type="entry name" value="D-Amino Acid Oxidase, subunit A, domain 2"/>
    <property type="match status" value="1"/>
</dbReference>
<proteinExistence type="predicted"/>
<evidence type="ECO:0000256" key="1">
    <source>
        <dbReference type="ARBA" id="ARBA00023002"/>
    </source>
</evidence>
<accession>A0A347UK80</accession>
<dbReference type="PANTHER" id="PTHR13847:SF289">
    <property type="entry name" value="GLYCINE OXIDASE"/>
    <property type="match status" value="1"/>
</dbReference>
<keyword evidence="4" id="KW-1185">Reference proteome</keyword>
<dbReference type="Pfam" id="PF01266">
    <property type="entry name" value="DAO"/>
    <property type="match status" value="1"/>
</dbReference>
<name>A0A347UK80_9RHOB</name>